<sequence>MKKPVVICRHCMCHVRWSVTCGGYVVAAFRRSGGDAECQNNATTTCL</sequence>
<name>A0AAV0HND5_9ROSI</name>
<reference evidence="1" key="1">
    <citation type="submission" date="2022-08" db="EMBL/GenBank/DDBJ databases">
        <authorList>
            <person name="Gutierrez-Valencia J."/>
        </authorList>
    </citation>
    <scope>NUCLEOTIDE SEQUENCE</scope>
</reference>
<comment type="caution">
    <text evidence="1">The sequence shown here is derived from an EMBL/GenBank/DDBJ whole genome shotgun (WGS) entry which is preliminary data.</text>
</comment>
<accession>A0AAV0HND5</accession>
<organism evidence="1 2">
    <name type="scientific">Linum tenue</name>
    <dbReference type="NCBI Taxonomy" id="586396"/>
    <lineage>
        <taxon>Eukaryota</taxon>
        <taxon>Viridiplantae</taxon>
        <taxon>Streptophyta</taxon>
        <taxon>Embryophyta</taxon>
        <taxon>Tracheophyta</taxon>
        <taxon>Spermatophyta</taxon>
        <taxon>Magnoliopsida</taxon>
        <taxon>eudicotyledons</taxon>
        <taxon>Gunneridae</taxon>
        <taxon>Pentapetalae</taxon>
        <taxon>rosids</taxon>
        <taxon>fabids</taxon>
        <taxon>Malpighiales</taxon>
        <taxon>Linaceae</taxon>
        <taxon>Linum</taxon>
    </lineage>
</organism>
<protein>
    <submittedName>
        <fullName evidence="1">Uncharacterized protein</fullName>
    </submittedName>
</protein>
<keyword evidence="2" id="KW-1185">Reference proteome</keyword>
<evidence type="ECO:0000313" key="1">
    <source>
        <dbReference type="EMBL" id="CAI0386826.1"/>
    </source>
</evidence>
<dbReference type="AlphaFoldDB" id="A0AAV0HND5"/>
<dbReference type="EMBL" id="CAMGYJ010000002">
    <property type="protein sequence ID" value="CAI0386826.1"/>
    <property type="molecule type" value="Genomic_DNA"/>
</dbReference>
<gene>
    <name evidence="1" type="ORF">LITE_LOCUS5238</name>
</gene>
<proteinExistence type="predicted"/>
<dbReference type="Proteomes" id="UP001154282">
    <property type="component" value="Unassembled WGS sequence"/>
</dbReference>
<evidence type="ECO:0000313" key="2">
    <source>
        <dbReference type="Proteomes" id="UP001154282"/>
    </source>
</evidence>